<reference evidence="2 5" key="1">
    <citation type="journal article" date="2011" name="Nature">
        <title>The Medicago genome provides insight into the evolution of rhizobial symbioses.</title>
        <authorList>
            <person name="Young N.D."/>
            <person name="Debelle F."/>
            <person name="Oldroyd G.E."/>
            <person name="Geurts R."/>
            <person name="Cannon S.B."/>
            <person name="Udvardi M.K."/>
            <person name="Benedito V.A."/>
            <person name="Mayer K.F."/>
            <person name="Gouzy J."/>
            <person name="Schoof H."/>
            <person name="Van de Peer Y."/>
            <person name="Proost S."/>
            <person name="Cook D.R."/>
            <person name="Meyers B.C."/>
            <person name="Spannagl M."/>
            <person name="Cheung F."/>
            <person name="De Mita S."/>
            <person name="Krishnakumar V."/>
            <person name="Gundlach H."/>
            <person name="Zhou S."/>
            <person name="Mudge J."/>
            <person name="Bharti A.K."/>
            <person name="Murray J.D."/>
            <person name="Naoumkina M.A."/>
            <person name="Rosen B."/>
            <person name="Silverstein K.A."/>
            <person name="Tang H."/>
            <person name="Rombauts S."/>
            <person name="Zhao P.X."/>
            <person name="Zhou P."/>
            <person name="Barbe V."/>
            <person name="Bardou P."/>
            <person name="Bechner M."/>
            <person name="Bellec A."/>
            <person name="Berger A."/>
            <person name="Berges H."/>
            <person name="Bidwell S."/>
            <person name="Bisseling T."/>
            <person name="Choisne N."/>
            <person name="Couloux A."/>
            <person name="Denny R."/>
            <person name="Deshpande S."/>
            <person name="Dai X."/>
            <person name="Doyle J.J."/>
            <person name="Dudez A.M."/>
            <person name="Farmer A.D."/>
            <person name="Fouteau S."/>
            <person name="Franken C."/>
            <person name="Gibelin C."/>
            <person name="Gish J."/>
            <person name="Goldstein S."/>
            <person name="Gonzalez A.J."/>
            <person name="Green P.J."/>
            <person name="Hallab A."/>
            <person name="Hartog M."/>
            <person name="Hua A."/>
            <person name="Humphray S.J."/>
            <person name="Jeong D.H."/>
            <person name="Jing Y."/>
            <person name="Jocker A."/>
            <person name="Kenton S.M."/>
            <person name="Kim D.J."/>
            <person name="Klee K."/>
            <person name="Lai H."/>
            <person name="Lang C."/>
            <person name="Lin S."/>
            <person name="Macmil S.L."/>
            <person name="Magdelenat G."/>
            <person name="Matthews L."/>
            <person name="McCorrison J."/>
            <person name="Monaghan E.L."/>
            <person name="Mun J.H."/>
            <person name="Najar F.Z."/>
            <person name="Nicholson C."/>
            <person name="Noirot C."/>
            <person name="O'Bleness M."/>
            <person name="Paule C.R."/>
            <person name="Poulain J."/>
            <person name="Prion F."/>
            <person name="Qin B."/>
            <person name="Qu C."/>
            <person name="Retzel E.F."/>
            <person name="Riddle C."/>
            <person name="Sallet E."/>
            <person name="Samain S."/>
            <person name="Samson N."/>
            <person name="Sanders I."/>
            <person name="Saurat O."/>
            <person name="Scarpelli C."/>
            <person name="Schiex T."/>
            <person name="Segurens B."/>
            <person name="Severin A.J."/>
            <person name="Sherrier D.J."/>
            <person name="Shi R."/>
            <person name="Sims S."/>
            <person name="Singer S.R."/>
            <person name="Sinharoy S."/>
            <person name="Sterck L."/>
            <person name="Viollet A."/>
            <person name="Wang B.B."/>
            <person name="Wang K."/>
            <person name="Wang M."/>
            <person name="Wang X."/>
            <person name="Warfsmann J."/>
            <person name="Weissenbach J."/>
            <person name="White D.D."/>
            <person name="White J.D."/>
            <person name="Wiley G.B."/>
            <person name="Wincker P."/>
            <person name="Xing Y."/>
            <person name="Yang L."/>
            <person name="Yao Z."/>
            <person name="Ying F."/>
            <person name="Zhai J."/>
            <person name="Zhou L."/>
            <person name="Zuber A."/>
            <person name="Denarie J."/>
            <person name="Dixon R.A."/>
            <person name="May G.D."/>
            <person name="Schwartz D.C."/>
            <person name="Rogers J."/>
            <person name="Quetier F."/>
            <person name="Town C.D."/>
            <person name="Roe B.A."/>
        </authorList>
    </citation>
    <scope>NUCLEOTIDE SEQUENCE [LARGE SCALE GENOMIC DNA]</scope>
    <source>
        <strain evidence="2">A17</strain>
        <strain evidence="4 5">cv. Jemalong A17</strain>
    </source>
</reference>
<organism evidence="2 5">
    <name type="scientific">Medicago truncatula</name>
    <name type="common">Barrel medic</name>
    <name type="synonym">Medicago tribuloides</name>
    <dbReference type="NCBI Taxonomy" id="3880"/>
    <lineage>
        <taxon>Eukaryota</taxon>
        <taxon>Viridiplantae</taxon>
        <taxon>Streptophyta</taxon>
        <taxon>Embryophyta</taxon>
        <taxon>Tracheophyta</taxon>
        <taxon>Spermatophyta</taxon>
        <taxon>Magnoliopsida</taxon>
        <taxon>eudicotyledons</taxon>
        <taxon>Gunneridae</taxon>
        <taxon>Pentapetalae</taxon>
        <taxon>rosids</taxon>
        <taxon>fabids</taxon>
        <taxon>Fabales</taxon>
        <taxon>Fabaceae</taxon>
        <taxon>Papilionoideae</taxon>
        <taxon>50 kb inversion clade</taxon>
        <taxon>NPAAA clade</taxon>
        <taxon>Hologalegina</taxon>
        <taxon>IRL clade</taxon>
        <taxon>Trifolieae</taxon>
        <taxon>Medicago</taxon>
    </lineage>
</organism>
<dbReference type="CDD" id="cd22162">
    <property type="entry name" value="F-box_AtSKIP3-like"/>
    <property type="match status" value="1"/>
</dbReference>
<proteinExistence type="predicted"/>
<sequence>MGAFEELAEGCIAAVLCRTTPVDVGRLSLVSKTFRSAADSDEIWDRFLRSDPLLIADIISQFPSLANAPTKRAFYLALSNHPILTRDGRMSVQLDRKSGKKCYMLAARSLSFGWAGVAWEDFEQNRNWTSMPDSRFPEVVEILNVCRLKIRGKINTRALSPNTTYATYLVFKMIDGFGFGVKNYPVELSFGVAGGHTRTKIVILVDPNVKCRRINKILGSQDNKAFRLQQPRMRSDGWLETEMGEFFNSGLEDEEVQMSITGIKDGYTWKRGFFVEGIEVRPKEDNNQYKLNYGGVLCLGW</sequence>
<dbReference type="AlphaFoldDB" id="A0A072VQ55"/>
<dbReference type="PANTHER" id="PTHR32278:SF131">
    <property type="entry name" value="F-BOX PROTEIN PP2-A13"/>
    <property type="match status" value="1"/>
</dbReference>
<dbReference type="KEGG" id="mtr:25482229"/>
<evidence type="ECO:0000259" key="1">
    <source>
        <dbReference type="Pfam" id="PF00646"/>
    </source>
</evidence>
<dbReference type="EnsemblPlants" id="KEH40265">
    <property type="protein sequence ID" value="KEH40265"/>
    <property type="gene ID" value="MTR_1g026510"/>
</dbReference>
<reference evidence="3" key="5">
    <citation type="journal article" date="2018" name="Nat. Plants">
        <title>Whole-genome landscape of Medicago truncatula symbiotic genes.</title>
        <authorList>
            <person name="Pecrix Y."/>
            <person name="Gamas P."/>
            <person name="Carrere S."/>
        </authorList>
    </citation>
    <scope>NUCLEOTIDE SEQUENCE</scope>
    <source>
        <tissue evidence="3">Leaves</tissue>
    </source>
</reference>
<reference evidence="2 5" key="2">
    <citation type="journal article" date="2014" name="BMC Genomics">
        <title>An improved genome release (version Mt4.0) for the model legume Medicago truncatula.</title>
        <authorList>
            <person name="Tang H."/>
            <person name="Krishnakumar V."/>
            <person name="Bidwell S."/>
            <person name="Rosen B."/>
            <person name="Chan A."/>
            <person name="Zhou S."/>
            <person name="Gentzbittel L."/>
            <person name="Childs K.L."/>
            <person name="Yandell M."/>
            <person name="Gundlach H."/>
            <person name="Mayer K.F."/>
            <person name="Schwartz D.C."/>
            <person name="Town C.D."/>
        </authorList>
    </citation>
    <scope>GENOME REANNOTATION</scope>
    <source>
        <strain evidence="2">A17</strain>
        <strain evidence="4 5">cv. Jemalong A17</strain>
    </source>
</reference>
<evidence type="ECO:0000313" key="3">
    <source>
        <dbReference type="EMBL" id="RHN77687.1"/>
    </source>
</evidence>
<dbReference type="SUPFAM" id="SSF81383">
    <property type="entry name" value="F-box domain"/>
    <property type="match status" value="1"/>
</dbReference>
<dbReference type="InterPro" id="IPR036047">
    <property type="entry name" value="F-box-like_dom_sf"/>
</dbReference>
<feature type="domain" description="F-box" evidence="1">
    <location>
        <begin position="11"/>
        <end position="45"/>
    </location>
</feature>
<dbReference type="EMBL" id="CM001217">
    <property type="protein sequence ID" value="KEH40265.1"/>
    <property type="molecule type" value="Genomic_DNA"/>
</dbReference>
<accession>A0A072VQ55</accession>
<name>A0A072VQ55_MEDTR</name>
<evidence type="ECO:0000313" key="2">
    <source>
        <dbReference type="EMBL" id="KEH40265.1"/>
    </source>
</evidence>
<dbReference type="InterPro" id="IPR025886">
    <property type="entry name" value="PP2-like"/>
</dbReference>
<dbReference type="Gramene" id="rna1168">
    <property type="protein sequence ID" value="RHN77687.1"/>
    <property type="gene ID" value="gene1168"/>
</dbReference>
<evidence type="ECO:0000313" key="5">
    <source>
        <dbReference type="Proteomes" id="UP000002051"/>
    </source>
</evidence>
<evidence type="ECO:0000313" key="6">
    <source>
        <dbReference type="Proteomes" id="UP000265566"/>
    </source>
</evidence>
<dbReference type="STRING" id="3880.A0A072VQ55"/>
<dbReference type="EMBL" id="PSQE01000001">
    <property type="protein sequence ID" value="RHN77687.1"/>
    <property type="molecule type" value="Genomic_DNA"/>
</dbReference>
<dbReference type="Proteomes" id="UP000002051">
    <property type="component" value="Unassembled WGS sequence"/>
</dbReference>
<dbReference type="Pfam" id="PF14299">
    <property type="entry name" value="PP2"/>
    <property type="match status" value="1"/>
</dbReference>
<gene>
    <name evidence="4" type="primary">25482229</name>
    <name evidence="2" type="ordered locus">MTR_1g026510</name>
    <name evidence="3" type="ORF">MtrunA17_Chr1g0157451</name>
</gene>
<dbReference type="Proteomes" id="UP000265566">
    <property type="component" value="Chromosome 1"/>
</dbReference>
<keyword evidence="5" id="KW-1185">Reference proteome</keyword>
<evidence type="ECO:0000313" key="4">
    <source>
        <dbReference type="EnsemblPlants" id="KEH40265"/>
    </source>
</evidence>
<protein>
    <submittedName>
        <fullName evidence="2">Phloem protein 2-B5</fullName>
    </submittedName>
    <submittedName>
        <fullName evidence="3">Putative phloem protein</fullName>
    </submittedName>
</protein>
<dbReference type="OrthoDB" id="1918565at2759"/>
<dbReference type="InterPro" id="IPR001810">
    <property type="entry name" value="F-box_dom"/>
</dbReference>
<reference evidence="4" key="3">
    <citation type="submission" date="2015-04" db="UniProtKB">
        <authorList>
            <consortium name="EnsemblPlants"/>
        </authorList>
    </citation>
    <scope>IDENTIFICATION</scope>
    <source>
        <strain evidence="4">cv. Jemalong A17</strain>
    </source>
</reference>
<dbReference type="HOGENOM" id="CLU_050973_0_0_1"/>
<dbReference type="PANTHER" id="PTHR32278">
    <property type="entry name" value="F-BOX DOMAIN-CONTAINING PROTEIN"/>
    <property type="match status" value="1"/>
</dbReference>
<reference evidence="6" key="4">
    <citation type="journal article" date="2018" name="Nat. Plants">
        <title>Whole-genome landscape of Medicago truncatula symbiotic genes.</title>
        <authorList>
            <person name="Pecrix Y."/>
            <person name="Staton S.E."/>
            <person name="Sallet E."/>
            <person name="Lelandais-Briere C."/>
            <person name="Moreau S."/>
            <person name="Carrere S."/>
            <person name="Blein T."/>
            <person name="Jardinaud M.F."/>
            <person name="Latrasse D."/>
            <person name="Zouine M."/>
            <person name="Zahm M."/>
            <person name="Kreplak J."/>
            <person name="Mayjonade B."/>
            <person name="Satge C."/>
            <person name="Perez M."/>
            <person name="Cauet S."/>
            <person name="Marande W."/>
            <person name="Chantry-Darmon C."/>
            <person name="Lopez-Roques C."/>
            <person name="Bouchez O."/>
            <person name="Berard A."/>
            <person name="Debelle F."/>
            <person name="Munos S."/>
            <person name="Bendahmane A."/>
            <person name="Berges H."/>
            <person name="Niebel A."/>
            <person name="Buitink J."/>
            <person name="Frugier F."/>
            <person name="Benhamed M."/>
            <person name="Crespi M."/>
            <person name="Gouzy J."/>
            <person name="Gamas P."/>
        </authorList>
    </citation>
    <scope>NUCLEOTIDE SEQUENCE [LARGE SCALE GENOMIC DNA]</scope>
    <source>
        <strain evidence="6">cv. Jemalong A17</strain>
    </source>
</reference>
<dbReference type="Pfam" id="PF00646">
    <property type="entry name" value="F-box"/>
    <property type="match status" value="1"/>
</dbReference>